<gene>
    <name evidence="2" type="ORF">BWY73_00437</name>
</gene>
<dbReference type="Proteomes" id="UP000485484">
    <property type="component" value="Unassembled WGS sequence"/>
</dbReference>
<organism evidence="2">
    <name type="scientific">candidate division TA06 bacterium ADurb.Bin417</name>
    <dbReference type="NCBI Taxonomy" id="1852828"/>
    <lineage>
        <taxon>Bacteria</taxon>
        <taxon>Bacteria division TA06</taxon>
    </lineage>
</organism>
<dbReference type="AlphaFoldDB" id="A0A1V5MJ32"/>
<feature type="signal peptide" evidence="1">
    <location>
        <begin position="1"/>
        <end position="25"/>
    </location>
</feature>
<reference evidence="2" key="1">
    <citation type="submission" date="2017-02" db="EMBL/GenBank/DDBJ databases">
        <title>Delving into the versatile metabolic prowess of the omnipresent phylum Bacteroidetes.</title>
        <authorList>
            <person name="Nobu M.K."/>
            <person name="Mei R."/>
            <person name="Narihiro T."/>
            <person name="Kuroda K."/>
            <person name="Liu W.-T."/>
        </authorList>
    </citation>
    <scope>NUCLEOTIDE SEQUENCE</scope>
    <source>
        <strain evidence="2">ADurb.Bin417</strain>
    </source>
</reference>
<dbReference type="Gene3D" id="3.20.20.80">
    <property type="entry name" value="Glycosidases"/>
    <property type="match status" value="2"/>
</dbReference>
<evidence type="ECO:0000256" key="1">
    <source>
        <dbReference type="SAM" id="SignalP"/>
    </source>
</evidence>
<name>A0A1V5MJ32_UNCT6</name>
<proteinExistence type="predicted"/>
<keyword evidence="1" id="KW-0732">Signal</keyword>
<dbReference type="InterPro" id="IPR017853">
    <property type="entry name" value="GH"/>
</dbReference>
<dbReference type="SUPFAM" id="SSF51445">
    <property type="entry name" value="(Trans)glycosidases"/>
    <property type="match status" value="1"/>
</dbReference>
<evidence type="ECO:0008006" key="3">
    <source>
        <dbReference type="Google" id="ProtNLM"/>
    </source>
</evidence>
<protein>
    <recommendedName>
        <fullName evidence="3">Glycoside hydrolase family 42 N-terminal domain-containing protein</fullName>
    </recommendedName>
</protein>
<evidence type="ECO:0000313" key="2">
    <source>
        <dbReference type="EMBL" id="OPZ93209.1"/>
    </source>
</evidence>
<dbReference type="EMBL" id="MWAK01000038">
    <property type="protein sequence ID" value="OPZ93209.1"/>
    <property type="molecule type" value="Genomic_DNA"/>
</dbReference>
<feature type="chain" id="PRO_5013183801" description="Glycoside hydrolase family 42 N-terminal domain-containing protein" evidence="1">
    <location>
        <begin position="26"/>
        <end position="1037"/>
    </location>
</feature>
<comment type="caution">
    <text evidence="2">The sequence shown here is derived from an EMBL/GenBank/DDBJ whole genome shotgun (WGS) entry which is preliminary data.</text>
</comment>
<sequence>MRGLRTLTIALGLVMALGCLSAVRAQESGTLGPWRVGDMAYNPTLADDRPNAESAAIKARGFTPLIPDRVLKGTKGALSFRVSPRNEEWAGILVMDVEGKPLGVRDGYSVQLVNPVDGKTAPFDVNDSRALFSDASRIFRPKTVIRVSQKNVLVDEATVDFTSWKYPDSKVRMNDLLDGPTSAHGFVTARDGRFWREGKPIYFWGGHENHVPRNKAASDLYAEAYSAAGINIMRHIGVDEMVIDPVSGAVNPEMLDNYLYLVAKLGEKGIYFLMSGYLGYQPSIYGLPKGSKGSNAFFWMDPAYRESWKKFLRILFTTKNPYNGKALKDDPTLIGFELSNEMGMNERRFDYNRLDTLEETQLWRQAFNRFLLKKYGNREALARAWEINPLLPNEDPTRGSILMPSNFRGVRSPYGGTGQHDQFTIGHWYRNGLPNEAAIRILDAIEFNQKVAGKTYPFDFNNLETPEETGKLRAAFNQFLLQKYGDRAALAKAWAEDQLFGWEDPAKNTILIPTNYRGEKEYRFDPSRRQADPRVSDALEFTYQVQKEWATDMARFLKDEIGLKCGVGWNGDTFHVVQTPNHLANMNSPLDIAIAAAYLDWDNGDQITSRTKNLKRFTAYGRILGRPMHSYEWSMWTRQGPYTYEYGLLAALMGRVYGFDGYSHHKMAPVIYPISDPLYSLNSHYITPLTDRRRGAFYVARWILERSRIPEAEKRLVIGFPAQSVFTGGPERRMSNWAFENWLMYQCGTEDYAFEDVYDGPADRVVVHSGHGPYGDYRKAQHAILWCHSNSDREGKDLKAREKWFALHGIKFAPGQKYYLDDKYFATTEDLTDYNLVHARAEGARWDLLNKNAASKQFGVVNTAAGDYWLPEKGQPLTEMDRKLYEALKRWGYPLPFEVEEIDQVWRSRDRTMEMNTLKTFFKSDRDDLQLWFGQLAENGGRVSLSRLEAVSGEKQYSAALIPWDTADFATARTLLLWTHWNSRVTVKLPFRGTPEIYAVNWLGKRLYRVKPLRSGRNELTFETCRDDDIFGYEIAQ</sequence>
<accession>A0A1V5MJ32</accession>
<dbReference type="PROSITE" id="PS51257">
    <property type="entry name" value="PROKAR_LIPOPROTEIN"/>
    <property type="match status" value="1"/>
</dbReference>